<dbReference type="EMBL" id="JBHRXV010000010">
    <property type="protein sequence ID" value="MFC3713173.1"/>
    <property type="molecule type" value="Genomic_DNA"/>
</dbReference>
<name>A0ABV7XD52_9SPHN</name>
<accession>A0ABV7XD52</accession>
<gene>
    <name evidence="3" type="ORF">ACFOMD_11355</name>
</gene>
<keyword evidence="4" id="KW-1185">Reference proteome</keyword>
<feature type="signal peptide" evidence="2">
    <location>
        <begin position="1"/>
        <end position="18"/>
    </location>
</feature>
<feature type="region of interest" description="Disordered" evidence="1">
    <location>
        <begin position="18"/>
        <end position="106"/>
    </location>
</feature>
<evidence type="ECO:0000256" key="2">
    <source>
        <dbReference type="SAM" id="SignalP"/>
    </source>
</evidence>
<organism evidence="3 4">
    <name type="scientific">Sphingoaurantiacus capsulatus</name>
    <dbReference type="NCBI Taxonomy" id="1771310"/>
    <lineage>
        <taxon>Bacteria</taxon>
        <taxon>Pseudomonadati</taxon>
        <taxon>Pseudomonadota</taxon>
        <taxon>Alphaproteobacteria</taxon>
        <taxon>Sphingomonadales</taxon>
        <taxon>Sphingosinicellaceae</taxon>
        <taxon>Sphingoaurantiacus</taxon>
    </lineage>
</organism>
<evidence type="ECO:0000256" key="1">
    <source>
        <dbReference type="SAM" id="MobiDB-lite"/>
    </source>
</evidence>
<dbReference type="Proteomes" id="UP001595615">
    <property type="component" value="Unassembled WGS sequence"/>
</dbReference>
<evidence type="ECO:0000313" key="3">
    <source>
        <dbReference type="EMBL" id="MFC3713173.1"/>
    </source>
</evidence>
<feature type="chain" id="PRO_5046831023" description="Lipoprotein" evidence="2">
    <location>
        <begin position="19"/>
        <end position="106"/>
    </location>
</feature>
<evidence type="ECO:0000313" key="4">
    <source>
        <dbReference type="Proteomes" id="UP001595615"/>
    </source>
</evidence>
<dbReference type="PROSITE" id="PS51257">
    <property type="entry name" value="PROKAR_LIPOPROTEIN"/>
    <property type="match status" value="1"/>
</dbReference>
<feature type="compositionally biased region" description="Low complexity" evidence="1">
    <location>
        <begin position="25"/>
        <end position="83"/>
    </location>
</feature>
<evidence type="ECO:0008006" key="5">
    <source>
        <dbReference type="Google" id="ProtNLM"/>
    </source>
</evidence>
<sequence>MRLAIPMIAVAATLGLTACGGGGEADTSTAETTATDPGLAPDPATDAMATDTGTMTGDPGAMTTDAPVAPVTPATGTPVDSTTAPPPMEPTTTSDPTAPAAPPPGN</sequence>
<reference evidence="4" key="1">
    <citation type="journal article" date="2019" name="Int. J. Syst. Evol. Microbiol.">
        <title>The Global Catalogue of Microorganisms (GCM) 10K type strain sequencing project: providing services to taxonomists for standard genome sequencing and annotation.</title>
        <authorList>
            <consortium name="The Broad Institute Genomics Platform"/>
            <consortium name="The Broad Institute Genome Sequencing Center for Infectious Disease"/>
            <person name="Wu L."/>
            <person name="Ma J."/>
        </authorList>
    </citation>
    <scope>NUCLEOTIDE SEQUENCE [LARGE SCALE GENOMIC DNA]</scope>
    <source>
        <strain evidence="4">KCTC 42644</strain>
    </source>
</reference>
<proteinExistence type="predicted"/>
<protein>
    <recommendedName>
        <fullName evidence="5">Lipoprotein</fullName>
    </recommendedName>
</protein>
<comment type="caution">
    <text evidence="3">The sequence shown here is derived from an EMBL/GenBank/DDBJ whole genome shotgun (WGS) entry which is preliminary data.</text>
</comment>
<dbReference type="RefSeq" id="WP_380861405.1">
    <property type="nucleotide sequence ID" value="NZ_JBHRXV010000010.1"/>
</dbReference>
<keyword evidence="2" id="KW-0732">Signal</keyword>